<organism evidence="2 3">
    <name type="scientific">Cryptosporangium minutisporangium</name>
    <dbReference type="NCBI Taxonomy" id="113569"/>
    <lineage>
        <taxon>Bacteria</taxon>
        <taxon>Bacillati</taxon>
        <taxon>Actinomycetota</taxon>
        <taxon>Actinomycetes</taxon>
        <taxon>Cryptosporangiales</taxon>
        <taxon>Cryptosporangiaceae</taxon>
        <taxon>Cryptosporangium</taxon>
    </lineage>
</organism>
<dbReference type="EMBL" id="BAAAYN010000025">
    <property type="protein sequence ID" value="GAA3389709.1"/>
    <property type="molecule type" value="Genomic_DNA"/>
</dbReference>
<dbReference type="Proteomes" id="UP001501676">
    <property type="component" value="Unassembled WGS sequence"/>
</dbReference>
<evidence type="ECO:0000313" key="3">
    <source>
        <dbReference type="Proteomes" id="UP001501676"/>
    </source>
</evidence>
<evidence type="ECO:0000313" key="2">
    <source>
        <dbReference type="EMBL" id="GAA3389709.1"/>
    </source>
</evidence>
<sequence>MALTGGCDWLLTEKATQRYEVQGDVHTLSVTGAAVDLDVVPGRGPVVVDEVVRYNGSAPATSHRLTGGTLRLESPGCTVGEACRVRYRVTLPADTRVVVEIDAGTVETTGLTGDLDLSLDAGQVTARQAASSRADVRVEVGDVDLRYRQAPERVAVTTGTGAVSVKLPASDDYAVRTHTTVGETDVSVPRGPASPRAVDVRVDVGPITVASA</sequence>
<keyword evidence="3" id="KW-1185">Reference proteome</keyword>
<name>A0ABP6T292_9ACTN</name>
<reference evidence="3" key="1">
    <citation type="journal article" date="2019" name="Int. J. Syst. Evol. Microbiol.">
        <title>The Global Catalogue of Microorganisms (GCM) 10K type strain sequencing project: providing services to taxonomists for standard genome sequencing and annotation.</title>
        <authorList>
            <consortium name="The Broad Institute Genomics Platform"/>
            <consortium name="The Broad Institute Genome Sequencing Center for Infectious Disease"/>
            <person name="Wu L."/>
            <person name="Ma J."/>
        </authorList>
    </citation>
    <scope>NUCLEOTIDE SEQUENCE [LARGE SCALE GENOMIC DNA]</scope>
    <source>
        <strain evidence="3">JCM 9458</strain>
    </source>
</reference>
<dbReference type="RefSeq" id="WP_345729765.1">
    <property type="nucleotide sequence ID" value="NZ_BAAAYN010000025.1"/>
</dbReference>
<accession>A0ABP6T292</accession>
<evidence type="ECO:0000259" key="1">
    <source>
        <dbReference type="Pfam" id="PF13349"/>
    </source>
</evidence>
<feature type="domain" description="DUF4097" evidence="1">
    <location>
        <begin position="113"/>
        <end position="188"/>
    </location>
</feature>
<comment type="caution">
    <text evidence="2">The sequence shown here is derived from an EMBL/GenBank/DDBJ whole genome shotgun (WGS) entry which is preliminary data.</text>
</comment>
<proteinExistence type="predicted"/>
<protein>
    <recommendedName>
        <fullName evidence="1">DUF4097 domain-containing protein</fullName>
    </recommendedName>
</protein>
<gene>
    <name evidence="2" type="ORF">GCM10020369_40890</name>
</gene>
<dbReference type="InterPro" id="IPR025164">
    <property type="entry name" value="Toastrack_DUF4097"/>
</dbReference>
<dbReference type="Pfam" id="PF13349">
    <property type="entry name" value="DUF4097"/>
    <property type="match status" value="1"/>
</dbReference>